<dbReference type="GO" id="GO:0046592">
    <property type="term" value="F:polyamine oxidase activity"/>
    <property type="evidence" value="ECO:0007669"/>
    <property type="project" value="TreeGrafter"/>
</dbReference>
<organism evidence="2 3">
    <name type="scientific">Microctonus hyperodae</name>
    <name type="common">Parasitoid wasp</name>
    <dbReference type="NCBI Taxonomy" id="165561"/>
    <lineage>
        <taxon>Eukaryota</taxon>
        <taxon>Metazoa</taxon>
        <taxon>Ecdysozoa</taxon>
        <taxon>Arthropoda</taxon>
        <taxon>Hexapoda</taxon>
        <taxon>Insecta</taxon>
        <taxon>Pterygota</taxon>
        <taxon>Neoptera</taxon>
        <taxon>Endopterygota</taxon>
        <taxon>Hymenoptera</taxon>
        <taxon>Apocrita</taxon>
        <taxon>Ichneumonoidea</taxon>
        <taxon>Braconidae</taxon>
        <taxon>Euphorinae</taxon>
        <taxon>Microctonus</taxon>
    </lineage>
</organism>
<dbReference type="AlphaFoldDB" id="A0AA39KIB2"/>
<dbReference type="Proteomes" id="UP001168972">
    <property type="component" value="Unassembled WGS sequence"/>
</dbReference>
<sequence>MSSRKPTILIIGAGAAGIAAACRLIENGLENVLILEAKNRIGGRIYTTEFADNVIELGAQWVHGEKSNVVYDIANKRGLLATSPYLNNFEKHKFINSQGEIVPLEQTTQVWKLYYMISEKASRDLTNGKGSYGEYFIKEYYNAFSKNRFTNDARAAEFLAWMEKFDNSIQCSDSWHDVSAQGITEYWTCEGDLLLNWKDQGYKTLFDLLMRRHLDTSKGNPLKDKIKFLTEVTNIDYTNNDEIIVHTIDGEKYSATNVIFTSSLGVLKSQHTTLFVPPLSMKKELSIKGLGFGSVNKIFLEFPHRWWPEDSAGFGFIWRKEDKEEFIKTNAKENHWVTDVFQFFTVDYQPRVLCGWITGESSRYIETLSDSQIKEGLCDLLDRFLGKNFNIPQPDKILRSIWYTDKHFRGCYSYRSVDTERSNVSARDLASPILGKSGKPIILFAGEATHDHYYSTVHGAIETGYREADRLINYYRDSMVKRSEIGMQMKIRGNVKEKNCEVDKTSLVIIGAGIAGLAAAKALEDENFDDYIILEAQDYIGGRIRSIPWNDNWIEEGAQFLHGDKSEFAKWCCQNKLLSDIESCEGEGIYVRDDGLRMEKHLIREVDDLVRDTLEECEKYVNINDAECKIPDSIGTIIQKVIVQSINSKNETSIMKKMREELLDWNIRFLLIDNSCSSLDNLSAKYWGKFQFVGGSEHLIFKNGYNSAVELIAESLNRKNIRLNSTVKSIQWQNANDSSQKSIILTLADNKKIFTDCIIVTCSLGYLKNYHRTMFQPQLPLNHSTAIDNLGFGLINKIYLDFGEPWWEPGVKGFQLIWRKNNENDFINTKLASWTKDLTGFDVLNNHKAVLLGWIGGKGAHVIETLSEQEVGDDCIDLLRHFLKNNNLPSPKRCNRSQWNKNDYVCGSYSHIPTNCEGNGVSPAHLAEPIWGKTLHNGQEKRVPVIMLAGEATHDHYYSTTHGAFDSGIKQAINFLRYHVD</sequence>
<dbReference type="PANTHER" id="PTHR10742">
    <property type="entry name" value="FLAVIN MONOAMINE OXIDASE"/>
    <property type="match status" value="1"/>
</dbReference>
<dbReference type="Gene3D" id="3.50.50.60">
    <property type="entry name" value="FAD/NAD(P)-binding domain"/>
    <property type="match status" value="2"/>
</dbReference>
<evidence type="ECO:0000313" key="3">
    <source>
        <dbReference type="Proteomes" id="UP001168972"/>
    </source>
</evidence>
<reference evidence="2" key="1">
    <citation type="journal article" date="2023" name="bioRxiv">
        <title>Scaffold-level genome assemblies of two parasitoid biocontrol wasps reveal the parthenogenesis mechanism and an associated novel virus.</title>
        <authorList>
            <person name="Inwood S."/>
            <person name="Skelly J."/>
            <person name="Guhlin J."/>
            <person name="Harrop T."/>
            <person name="Goldson S."/>
            <person name="Dearden P."/>
        </authorList>
    </citation>
    <scope>NUCLEOTIDE SEQUENCE</scope>
    <source>
        <strain evidence="2">Lincoln</strain>
        <tissue evidence="2">Whole body</tissue>
    </source>
</reference>
<dbReference type="Pfam" id="PF01593">
    <property type="entry name" value="Amino_oxidase"/>
    <property type="match status" value="2"/>
</dbReference>
<reference evidence="2" key="2">
    <citation type="submission" date="2023-03" db="EMBL/GenBank/DDBJ databases">
        <authorList>
            <person name="Inwood S.N."/>
            <person name="Skelly J.G."/>
            <person name="Guhlin J."/>
            <person name="Harrop T.W.R."/>
            <person name="Goldson S.G."/>
            <person name="Dearden P.K."/>
        </authorList>
    </citation>
    <scope>NUCLEOTIDE SEQUENCE</scope>
    <source>
        <strain evidence="2">Lincoln</strain>
        <tissue evidence="2">Whole body</tissue>
    </source>
</reference>
<name>A0AA39KIB2_MICHY</name>
<gene>
    <name evidence="2" type="ORF">PV327_006495</name>
</gene>
<dbReference type="PROSITE" id="PS51257">
    <property type="entry name" value="PROKAR_LIPOPROTEIN"/>
    <property type="match status" value="1"/>
</dbReference>
<proteinExistence type="predicted"/>
<feature type="domain" description="Amine oxidase" evidence="1">
    <location>
        <begin position="16"/>
        <end position="472"/>
    </location>
</feature>
<dbReference type="EMBL" id="JAQQBR010001833">
    <property type="protein sequence ID" value="KAK0162743.1"/>
    <property type="molecule type" value="Genomic_DNA"/>
</dbReference>
<keyword evidence="3" id="KW-1185">Reference proteome</keyword>
<dbReference type="InterPro" id="IPR002937">
    <property type="entry name" value="Amino_oxidase"/>
</dbReference>
<accession>A0AA39KIB2</accession>
<feature type="domain" description="Amine oxidase" evidence="1">
    <location>
        <begin position="514"/>
        <end position="972"/>
    </location>
</feature>
<evidence type="ECO:0000259" key="1">
    <source>
        <dbReference type="Pfam" id="PF01593"/>
    </source>
</evidence>
<dbReference type="PANTHER" id="PTHR10742:SF398">
    <property type="entry name" value="AMINE OXIDASE DOMAIN-CONTAINING PROTEIN-RELATED"/>
    <property type="match status" value="1"/>
</dbReference>
<protein>
    <recommendedName>
        <fullName evidence="1">Amine oxidase domain-containing protein</fullName>
    </recommendedName>
</protein>
<dbReference type="InterPro" id="IPR050281">
    <property type="entry name" value="Flavin_monoamine_oxidase"/>
</dbReference>
<dbReference type="Gene3D" id="3.90.660.10">
    <property type="match status" value="2"/>
</dbReference>
<comment type="caution">
    <text evidence="2">The sequence shown here is derived from an EMBL/GenBank/DDBJ whole genome shotgun (WGS) entry which is preliminary data.</text>
</comment>
<dbReference type="PRINTS" id="PR00411">
    <property type="entry name" value="PNDRDTASEI"/>
</dbReference>
<dbReference type="SUPFAM" id="SSF51905">
    <property type="entry name" value="FAD/NAD(P)-binding domain"/>
    <property type="match status" value="2"/>
</dbReference>
<dbReference type="InterPro" id="IPR036188">
    <property type="entry name" value="FAD/NAD-bd_sf"/>
</dbReference>
<dbReference type="SUPFAM" id="SSF54373">
    <property type="entry name" value="FAD-linked reductases, C-terminal domain"/>
    <property type="match status" value="2"/>
</dbReference>
<evidence type="ECO:0000313" key="2">
    <source>
        <dbReference type="EMBL" id="KAK0162743.1"/>
    </source>
</evidence>